<reference evidence="5" key="1">
    <citation type="submission" date="2022-07" db="EMBL/GenBank/DDBJ databases">
        <title>Genome analysis of Parmales, a sister group of diatoms, reveals the evolutionary specialization of diatoms from phago-mixotrophs to photoautotrophs.</title>
        <authorList>
            <person name="Ban H."/>
            <person name="Sato S."/>
            <person name="Yoshikawa S."/>
            <person name="Kazumasa Y."/>
            <person name="Nakamura Y."/>
            <person name="Ichinomiya M."/>
            <person name="Saitoh K."/>
            <person name="Sato N."/>
            <person name="Blanc-Mathieu R."/>
            <person name="Endo H."/>
            <person name="Kuwata A."/>
            <person name="Ogata H."/>
        </authorList>
    </citation>
    <scope>NUCLEOTIDE SEQUENCE</scope>
</reference>
<dbReference type="AlphaFoldDB" id="A0A9W6ZIG4"/>
<feature type="domain" description="Carboxylesterase type B" evidence="4">
    <location>
        <begin position="1"/>
        <end position="405"/>
    </location>
</feature>
<dbReference type="Gene3D" id="3.40.50.1820">
    <property type="entry name" value="alpha/beta hydrolase"/>
    <property type="match status" value="1"/>
</dbReference>
<dbReference type="SUPFAM" id="SSF53474">
    <property type="entry name" value="alpha/beta-Hydrolases"/>
    <property type="match status" value="1"/>
</dbReference>
<dbReference type="InterPro" id="IPR029058">
    <property type="entry name" value="AB_hydrolase_fold"/>
</dbReference>
<dbReference type="EMBL" id="BRXZ01004591">
    <property type="protein sequence ID" value="GMH51907.1"/>
    <property type="molecule type" value="Genomic_DNA"/>
</dbReference>
<keyword evidence="2 3" id="KW-0378">Hydrolase</keyword>
<feature type="non-terminal residue" evidence="5">
    <location>
        <position position="413"/>
    </location>
</feature>
<keyword evidence="6" id="KW-1185">Reference proteome</keyword>
<accession>A0A9W6ZIG4</accession>
<dbReference type="InterPro" id="IPR002018">
    <property type="entry name" value="CarbesteraseB"/>
</dbReference>
<evidence type="ECO:0000259" key="4">
    <source>
        <dbReference type="Pfam" id="PF00135"/>
    </source>
</evidence>
<evidence type="ECO:0000256" key="3">
    <source>
        <dbReference type="RuleBase" id="RU361235"/>
    </source>
</evidence>
<dbReference type="InterPro" id="IPR050309">
    <property type="entry name" value="Type-B_Carboxylest/Lipase"/>
</dbReference>
<dbReference type="GO" id="GO:0016787">
    <property type="term" value="F:hydrolase activity"/>
    <property type="evidence" value="ECO:0007669"/>
    <property type="project" value="UniProtKB-KW"/>
</dbReference>
<dbReference type="PANTHER" id="PTHR11559">
    <property type="entry name" value="CARBOXYLESTERASE"/>
    <property type="match status" value="1"/>
</dbReference>
<dbReference type="Pfam" id="PF00135">
    <property type="entry name" value="COesterase"/>
    <property type="match status" value="1"/>
</dbReference>
<sequence length="413" mass="46078">FLNEDPFSSTGNMGIQDQRMALQWVQDNIAAFGGDPSDVTIFGQSAGGMSVCTLVSNPINSGLFTRAIMESGTCNSPEFYQKLPGALEFGRTYSDIVGCPSSTPDESASYLACMRGKRTSEIMYGMLKAWELFKRAKPDNVEEMFGNETHSMDAMMLAAAPLLPTLAPLMPFGPVIDGTDVGMPKLPYDSIAAGDANKIPFMMGTTSNEGSMFLPMIPSIVKGITHLPLKTDDVPITIHHILDPVIGEDVVTEMLPELLDIYNINDFPNVDAQVSRILRDYVFTCATRRAAREFARHTDSPVYMYQFNYMTKWVDFKLLGCYHTSEIYFVFDNSWPPIVHPFSRDDKTVAGNIQNYWTNFARHGDPNGEDSETMWAPWTEAEEEYLELNLPSVGKSKLQSDQCDFHDKMLGYA</sequence>
<dbReference type="OrthoDB" id="408631at2759"/>
<dbReference type="PROSITE" id="PS00122">
    <property type="entry name" value="CARBOXYLESTERASE_B_1"/>
    <property type="match status" value="1"/>
</dbReference>
<dbReference type="EC" id="3.1.1.-" evidence="3"/>
<protein>
    <recommendedName>
        <fullName evidence="3">Carboxylic ester hydrolase</fullName>
        <ecNumber evidence="3">3.1.1.-</ecNumber>
    </recommendedName>
</protein>
<organism evidence="5 6">
    <name type="scientific">Triparma retinervis</name>
    <dbReference type="NCBI Taxonomy" id="2557542"/>
    <lineage>
        <taxon>Eukaryota</taxon>
        <taxon>Sar</taxon>
        <taxon>Stramenopiles</taxon>
        <taxon>Ochrophyta</taxon>
        <taxon>Bolidophyceae</taxon>
        <taxon>Parmales</taxon>
        <taxon>Triparmaceae</taxon>
        <taxon>Triparma</taxon>
    </lineage>
</organism>
<evidence type="ECO:0000256" key="2">
    <source>
        <dbReference type="ARBA" id="ARBA00022801"/>
    </source>
</evidence>
<proteinExistence type="inferred from homology"/>
<gene>
    <name evidence="5" type="ORF">TrRE_jg399</name>
</gene>
<comment type="similarity">
    <text evidence="1 3">Belongs to the type-B carboxylesterase/lipase family.</text>
</comment>
<dbReference type="Proteomes" id="UP001165082">
    <property type="component" value="Unassembled WGS sequence"/>
</dbReference>
<evidence type="ECO:0000256" key="1">
    <source>
        <dbReference type="ARBA" id="ARBA00005964"/>
    </source>
</evidence>
<dbReference type="InterPro" id="IPR019826">
    <property type="entry name" value="Carboxylesterase_B_AS"/>
</dbReference>
<name>A0A9W6ZIG4_9STRA</name>
<comment type="caution">
    <text evidence="5">The sequence shown here is derived from an EMBL/GenBank/DDBJ whole genome shotgun (WGS) entry which is preliminary data.</text>
</comment>
<evidence type="ECO:0000313" key="6">
    <source>
        <dbReference type="Proteomes" id="UP001165082"/>
    </source>
</evidence>
<evidence type="ECO:0000313" key="5">
    <source>
        <dbReference type="EMBL" id="GMH51907.1"/>
    </source>
</evidence>